<dbReference type="EMBL" id="JACAZH010000002">
    <property type="protein sequence ID" value="KAF7375600.1"/>
    <property type="molecule type" value="Genomic_DNA"/>
</dbReference>
<protein>
    <submittedName>
        <fullName evidence="1">Uncharacterized protein</fullName>
    </submittedName>
</protein>
<comment type="caution">
    <text evidence="1">The sequence shown here is derived from an EMBL/GenBank/DDBJ whole genome shotgun (WGS) entry which is preliminary data.</text>
</comment>
<dbReference type="Proteomes" id="UP000623467">
    <property type="component" value="Unassembled WGS sequence"/>
</dbReference>
<gene>
    <name evidence="1" type="ORF">MSAN_00448600</name>
</gene>
<proteinExistence type="predicted"/>
<sequence>MPQGIIGGQHPAFERPCYSMVDRKDRRHVCNAPPHLKIAPAMTFNCERPSYILTSAPYFIKCRRFV</sequence>
<evidence type="ECO:0000313" key="2">
    <source>
        <dbReference type="Proteomes" id="UP000623467"/>
    </source>
</evidence>
<dbReference type="AlphaFoldDB" id="A0A8H6ZAP4"/>
<organism evidence="1 2">
    <name type="scientific">Mycena sanguinolenta</name>
    <dbReference type="NCBI Taxonomy" id="230812"/>
    <lineage>
        <taxon>Eukaryota</taxon>
        <taxon>Fungi</taxon>
        <taxon>Dikarya</taxon>
        <taxon>Basidiomycota</taxon>
        <taxon>Agaricomycotina</taxon>
        <taxon>Agaricomycetes</taxon>
        <taxon>Agaricomycetidae</taxon>
        <taxon>Agaricales</taxon>
        <taxon>Marasmiineae</taxon>
        <taxon>Mycenaceae</taxon>
        <taxon>Mycena</taxon>
    </lineage>
</organism>
<keyword evidence="2" id="KW-1185">Reference proteome</keyword>
<accession>A0A8H6ZAP4</accession>
<reference evidence="1" key="1">
    <citation type="submission" date="2020-05" db="EMBL/GenBank/DDBJ databases">
        <title>Mycena genomes resolve the evolution of fungal bioluminescence.</title>
        <authorList>
            <person name="Tsai I.J."/>
        </authorList>
    </citation>
    <scope>NUCLEOTIDE SEQUENCE</scope>
    <source>
        <strain evidence="1">160909Yilan</strain>
    </source>
</reference>
<evidence type="ECO:0000313" key="1">
    <source>
        <dbReference type="EMBL" id="KAF7375600.1"/>
    </source>
</evidence>
<name>A0A8H6ZAP4_9AGAR</name>